<proteinExistence type="inferred from homology"/>
<comment type="caution">
    <text evidence="3">The sequence shown here is derived from an EMBL/GenBank/DDBJ whole genome shotgun (WGS) entry which is preliminary data.</text>
</comment>
<keyword evidence="3" id="KW-0808">Transferase</keyword>
<dbReference type="RefSeq" id="WP_161410399.1">
    <property type="nucleotide sequence ID" value="NZ_WTUZ01000038.1"/>
</dbReference>
<dbReference type="GO" id="GO:0004065">
    <property type="term" value="F:arylsulfatase activity"/>
    <property type="evidence" value="ECO:0007669"/>
    <property type="project" value="TreeGrafter"/>
</dbReference>
<dbReference type="PANTHER" id="PTHR42693:SF33">
    <property type="entry name" value="ARYLSULFATASE"/>
    <property type="match status" value="1"/>
</dbReference>
<dbReference type="Proteomes" id="UP000481087">
    <property type="component" value="Unassembled WGS sequence"/>
</dbReference>
<gene>
    <name evidence="3" type="ORF">GQF01_28725</name>
</gene>
<evidence type="ECO:0000313" key="4">
    <source>
        <dbReference type="Proteomes" id="UP000481087"/>
    </source>
</evidence>
<accession>A0A6L8V9P8</accession>
<dbReference type="Pfam" id="PF00884">
    <property type="entry name" value="Sulfatase"/>
    <property type="match status" value="1"/>
</dbReference>
<evidence type="ECO:0000313" key="3">
    <source>
        <dbReference type="EMBL" id="MZQ86089.1"/>
    </source>
</evidence>
<keyword evidence="4" id="KW-1185">Reference proteome</keyword>
<comment type="similarity">
    <text evidence="1">Belongs to the sulfatase family.</text>
</comment>
<organism evidence="3 4">
    <name type="scientific">Paenibacillus silvestris</name>
    <dbReference type="NCBI Taxonomy" id="2606219"/>
    <lineage>
        <taxon>Bacteria</taxon>
        <taxon>Bacillati</taxon>
        <taxon>Bacillota</taxon>
        <taxon>Bacilli</taxon>
        <taxon>Bacillales</taxon>
        <taxon>Paenibacillaceae</taxon>
        <taxon>Paenibacillus</taxon>
    </lineage>
</organism>
<dbReference type="PANTHER" id="PTHR42693">
    <property type="entry name" value="ARYLSULFATASE FAMILY MEMBER"/>
    <property type="match status" value="1"/>
</dbReference>
<dbReference type="InterPro" id="IPR050738">
    <property type="entry name" value="Sulfatase"/>
</dbReference>
<dbReference type="InterPro" id="IPR017850">
    <property type="entry name" value="Alkaline_phosphatase_core_sf"/>
</dbReference>
<protein>
    <submittedName>
        <fullName evidence="3">Sulfatase-like hydrolase/transferase</fullName>
    </submittedName>
</protein>
<dbReference type="EMBL" id="WTUZ01000038">
    <property type="protein sequence ID" value="MZQ86089.1"/>
    <property type="molecule type" value="Genomic_DNA"/>
</dbReference>
<keyword evidence="3" id="KW-0378">Hydrolase</keyword>
<sequence length="444" mass="49984">MSRPNFLFLFPDTHRGDWMPYASAVVGALGMDDLPIRMPHIEALMKQGVTFTKAITSSPLCAPARACLASGLRYNKPEVTGNHHNYDLSRQTFYSVLKDDGYRVGGVGKFDLHKATHWWGLDGWIDELSQLGYTDAIDNAGKIDAIISGKESPKDPYMKYLYQEGLADIHLRDMQDRGQRTDATDLPDEAYCDNWLTRNGVQMLETFPADQPWFLMVNFVGPHEPWDITHRMKADWEQVEFPAPNNSSVPEETWHGIRQNYAAMLENIDRNIGQLLDAVKRRGDLANTVIIYSSDHGDMLGDFDKFGKCKPERGSVHIPLVISGPGIQKGQYSDALVELQDLASTILDLASLTMEEAKDSISLKSVLHGEVTSSLRDVQVSGLDEGPQHPSSWRVASDGEWKLIAERDREDRLYHLRSDPWENRNVADDYPDVTVRLKAVLQGL</sequence>
<dbReference type="InterPro" id="IPR000917">
    <property type="entry name" value="Sulfatase_N"/>
</dbReference>
<dbReference type="Gene3D" id="3.40.720.10">
    <property type="entry name" value="Alkaline Phosphatase, subunit A"/>
    <property type="match status" value="1"/>
</dbReference>
<evidence type="ECO:0000256" key="1">
    <source>
        <dbReference type="ARBA" id="ARBA00008779"/>
    </source>
</evidence>
<dbReference type="SUPFAM" id="SSF53649">
    <property type="entry name" value="Alkaline phosphatase-like"/>
    <property type="match status" value="1"/>
</dbReference>
<name>A0A6L8V9P8_9BACL</name>
<dbReference type="GO" id="GO:0016740">
    <property type="term" value="F:transferase activity"/>
    <property type="evidence" value="ECO:0007669"/>
    <property type="project" value="UniProtKB-KW"/>
</dbReference>
<dbReference type="AlphaFoldDB" id="A0A6L8V9P8"/>
<reference evidence="3 4" key="1">
    <citation type="submission" date="2019-12" db="EMBL/GenBank/DDBJ databases">
        <title>Paenibacillus sp. nov. sp. isolated from soil.</title>
        <authorList>
            <person name="Kim J."/>
            <person name="Jeong S.E."/>
            <person name="Jung H.S."/>
            <person name="Jeon C.O."/>
        </authorList>
    </citation>
    <scope>NUCLEOTIDE SEQUENCE [LARGE SCALE GENOMIC DNA]</scope>
    <source>
        <strain evidence="3 4">5J-6</strain>
    </source>
</reference>
<feature type="domain" description="Sulfatase N-terminal" evidence="2">
    <location>
        <begin position="5"/>
        <end position="350"/>
    </location>
</feature>
<evidence type="ECO:0000259" key="2">
    <source>
        <dbReference type="Pfam" id="PF00884"/>
    </source>
</evidence>